<dbReference type="Proteomes" id="UP000223071">
    <property type="component" value="Unassembled WGS sequence"/>
</dbReference>
<keyword evidence="6" id="KW-0460">Magnesium</keyword>
<dbReference type="InterPro" id="IPR000836">
    <property type="entry name" value="PRTase_dom"/>
</dbReference>
<dbReference type="HAMAP" id="MF_01208">
    <property type="entry name" value="PyrE"/>
    <property type="match status" value="1"/>
</dbReference>
<evidence type="ECO:0000313" key="8">
    <source>
        <dbReference type="EMBL" id="PFG73938.1"/>
    </source>
</evidence>
<feature type="binding site" evidence="6">
    <location>
        <position position="125"/>
    </location>
    <ligand>
        <name>orotate</name>
        <dbReference type="ChEBI" id="CHEBI:30839"/>
    </ligand>
</feature>
<dbReference type="CDD" id="cd06223">
    <property type="entry name" value="PRTases_typeI"/>
    <property type="match status" value="1"/>
</dbReference>
<sequence>MTERHLTRDEAWALLESRGALLRGHFQYASGRHGELYIEKFRILQWPDVTEPLCRQIAERFRGLPTVVAGPTTGGVILAYETARQLGLRAIIAERKDDHGEEREFRRGFELGPGDRALVVDDVLTTGGSIREVLKAVTARGAEVAGVGVLVDRTGGTVDFGVPFFACLDVPAASWEASACPLCRDGVPLVVT</sequence>
<dbReference type="SUPFAM" id="SSF53271">
    <property type="entry name" value="PRTase-like"/>
    <property type="match status" value="1"/>
</dbReference>
<keyword evidence="4 6" id="KW-0808">Transferase</keyword>
<keyword evidence="9" id="KW-1185">Reference proteome</keyword>
<comment type="function">
    <text evidence="6">Catalyzes the transfer of a ribosyl phosphate group from 5-phosphoribose 1-diphosphate to orotate, leading to the formation of orotidine monophosphate (OMP).</text>
</comment>
<dbReference type="PANTHER" id="PTHR19278">
    <property type="entry name" value="OROTATE PHOSPHORIBOSYLTRANSFERASE"/>
    <property type="match status" value="1"/>
</dbReference>
<dbReference type="GO" id="GO:0000287">
    <property type="term" value="F:magnesium ion binding"/>
    <property type="evidence" value="ECO:0007669"/>
    <property type="project" value="UniProtKB-UniRule"/>
</dbReference>
<feature type="domain" description="Phosphoribosyltransferase" evidence="7">
    <location>
        <begin position="53"/>
        <end position="158"/>
    </location>
</feature>
<evidence type="ECO:0000256" key="6">
    <source>
        <dbReference type="HAMAP-Rule" id="MF_01208"/>
    </source>
</evidence>
<feature type="binding site" evidence="6">
    <location>
        <position position="95"/>
    </location>
    <ligand>
        <name>5-phospho-alpha-D-ribose 1-diphosphate</name>
        <dbReference type="ChEBI" id="CHEBI:58017"/>
        <note>ligand shared between dimeric partners</note>
    </ligand>
</feature>
<reference evidence="8 9" key="1">
    <citation type="submission" date="2017-09" db="EMBL/GenBank/DDBJ databases">
        <title>Sequencing the genomes of two abundant thermophiles in Great Basin hot springs: Thermocrinis jamiesonii and novel Chloroflexi Thermoflexus hugenholtzii.</title>
        <authorList>
            <person name="Hedlund B."/>
        </authorList>
    </citation>
    <scope>NUCLEOTIDE SEQUENCE [LARGE SCALE GENOMIC DNA]</scope>
    <source>
        <strain evidence="8 9">G233</strain>
    </source>
</reference>
<dbReference type="AlphaFoldDB" id="A0A2A9HDQ9"/>
<keyword evidence="3 6" id="KW-0328">Glycosyltransferase</keyword>
<comment type="similarity">
    <text evidence="6">Belongs to the purine/pyrimidine phosphoribosyltransferase family. PyrE subfamily.</text>
</comment>
<comment type="caution">
    <text evidence="6">Lacks conserved residue(s) required for the propagation of feature annotation.</text>
</comment>
<dbReference type="EMBL" id="PDJQ01000001">
    <property type="protein sequence ID" value="PFG73938.1"/>
    <property type="molecule type" value="Genomic_DNA"/>
</dbReference>
<comment type="caution">
    <text evidence="8">The sequence shown here is derived from an EMBL/GenBank/DDBJ whole genome shotgun (WGS) entry which is preliminary data.</text>
</comment>
<evidence type="ECO:0000259" key="7">
    <source>
        <dbReference type="Pfam" id="PF00156"/>
    </source>
</evidence>
<evidence type="ECO:0000256" key="2">
    <source>
        <dbReference type="ARBA" id="ARBA00011971"/>
    </source>
</evidence>
<comment type="cofactor">
    <cofactor evidence="6">
        <name>Mg(2+)</name>
        <dbReference type="ChEBI" id="CHEBI:18420"/>
    </cofactor>
</comment>
<dbReference type="PANTHER" id="PTHR19278:SF9">
    <property type="entry name" value="URIDINE 5'-MONOPHOSPHATE SYNTHASE"/>
    <property type="match status" value="1"/>
</dbReference>
<feature type="binding site" evidence="6">
    <location>
        <position position="153"/>
    </location>
    <ligand>
        <name>orotate</name>
        <dbReference type="ChEBI" id="CHEBI:30839"/>
    </ligand>
</feature>
<feature type="binding site" evidence="6">
    <location>
        <position position="99"/>
    </location>
    <ligand>
        <name>5-phospho-alpha-D-ribose 1-diphosphate</name>
        <dbReference type="ChEBI" id="CHEBI:58017"/>
        <note>ligand shared between dimeric partners</note>
    </ligand>
</feature>
<accession>A0A2A9HDQ9</accession>
<name>A0A2A9HDQ9_TEPT2</name>
<dbReference type="GO" id="GO:0004588">
    <property type="term" value="F:orotate phosphoribosyltransferase activity"/>
    <property type="evidence" value="ECO:0007669"/>
    <property type="project" value="UniProtKB-UniRule"/>
</dbReference>
<dbReference type="InterPro" id="IPR029057">
    <property type="entry name" value="PRTase-like"/>
</dbReference>
<dbReference type="GO" id="GO:0019856">
    <property type="term" value="P:pyrimidine nucleobase biosynthetic process"/>
    <property type="evidence" value="ECO:0007669"/>
    <property type="project" value="TreeGrafter"/>
</dbReference>
<gene>
    <name evidence="6" type="primary">pyrE</name>
    <name evidence="8" type="ORF">A9A59_1144</name>
</gene>
<protein>
    <recommendedName>
        <fullName evidence="2 6">Orotate phosphoribosyltransferase</fullName>
        <shortName evidence="6">OPRT</shortName>
        <shortName evidence="6">OPRTase</shortName>
        <ecNumber evidence="2 6">2.4.2.10</ecNumber>
    </recommendedName>
</protein>
<organism evidence="8 9">
    <name type="scientific">Tepidiforma thermophila (strain KCTC 52669 / CGMCC 1.13589 / G233)</name>
    <dbReference type="NCBI Taxonomy" id="2761530"/>
    <lineage>
        <taxon>Bacteria</taxon>
        <taxon>Bacillati</taxon>
        <taxon>Chloroflexota</taxon>
        <taxon>Tepidiformia</taxon>
        <taxon>Tepidiformales</taxon>
        <taxon>Tepidiformaceae</taxon>
        <taxon>Tepidiforma</taxon>
    </lineage>
</organism>
<dbReference type="InterPro" id="IPR023031">
    <property type="entry name" value="OPRT"/>
</dbReference>
<dbReference type="Gene3D" id="3.40.50.2020">
    <property type="match status" value="1"/>
</dbReference>
<dbReference type="GO" id="GO:0044205">
    <property type="term" value="P:'de novo' UMP biosynthetic process"/>
    <property type="evidence" value="ECO:0007669"/>
    <property type="project" value="UniProtKB-UniRule"/>
</dbReference>
<evidence type="ECO:0000256" key="4">
    <source>
        <dbReference type="ARBA" id="ARBA00022679"/>
    </source>
</evidence>
<dbReference type="RefSeq" id="WP_098503362.1">
    <property type="nucleotide sequence ID" value="NZ_PDJQ01000001.1"/>
</dbReference>
<evidence type="ECO:0000313" key="9">
    <source>
        <dbReference type="Proteomes" id="UP000223071"/>
    </source>
</evidence>
<keyword evidence="5 6" id="KW-0665">Pyrimidine biosynthesis</keyword>
<feature type="binding site" description="in other chain" evidence="6">
    <location>
        <begin position="121"/>
        <end position="129"/>
    </location>
    <ligand>
        <name>5-phospho-alpha-D-ribose 1-diphosphate</name>
        <dbReference type="ChEBI" id="CHEBI:58017"/>
        <note>ligand shared between dimeric partners</note>
    </ligand>
</feature>
<proteinExistence type="inferred from homology"/>
<comment type="catalytic activity">
    <reaction evidence="6">
        <text>orotidine 5'-phosphate + diphosphate = orotate + 5-phospho-alpha-D-ribose 1-diphosphate</text>
        <dbReference type="Rhea" id="RHEA:10380"/>
        <dbReference type="ChEBI" id="CHEBI:30839"/>
        <dbReference type="ChEBI" id="CHEBI:33019"/>
        <dbReference type="ChEBI" id="CHEBI:57538"/>
        <dbReference type="ChEBI" id="CHEBI:58017"/>
        <dbReference type="EC" id="2.4.2.10"/>
    </reaction>
</comment>
<comment type="pathway">
    <text evidence="1 6">Pyrimidine metabolism; UMP biosynthesis via de novo pathway; UMP from orotate: step 1/2.</text>
</comment>
<evidence type="ECO:0000256" key="1">
    <source>
        <dbReference type="ARBA" id="ARBA00004889"/>
    </source>
</evidence>
<evidence type="ECO:0000256" key="5">
    <source>
        <dbReference type="ARBA" id="ARBA00022975"/>
    </source>
</evidence>
<dbReference type="Pfam" id="PF00156">
    <property type="entry name" value="Pribosyltran"/>
    <property type="match status" value="1"/>
</dbReference>
<dbReference type="UniPathway" id="UPA00070">
    <property type="reaction ID" value="UER00119"/>
</dbReference>
<feature type="binding site" description="in other chain" evidence="6">
    <location>
        <position position="96"/>
    </location>
    <ligand>
        <name>5-phospho-alpha-D-ribose 1-diphosphate</name>
        <dbReference type="ChEBI" id="CHEBI:58017"/>
        <note>ligand shared between dimeric partners</note>
    </ligand>
</feature>
<dbReference type="EC" id="2.4.2.10" evidence="2 6"/>
<comment type="subunit">
    <text evidence="6">Homodimer.</text>
</comment>
<evidence type="ECO:0000256" key="3">
    <source>
        <dbReference type="ARBA" id="ARBA00022676"/>
    </source>
</evidence>